<dbReference type="SMART" id="SM00054">
    <property type="entry name" value="EFh"/>
    <property type="match status" value="2"/>
</dbReference>
<dbReference type="PROSITE" id="PS50222">
    <property type="entry name" value="EF_HAND_2"/>
    <property type="match status" value="2"/>
</dbReference>
<dbReference type="SUPFAM" id="SSF47473">
    <property type="entry name" value="EF-hand"/>
    <property type="match status" value="1"/>
</dbReference>
<dbReference type="CDD" id="cd00051">
    <property type="entry name" value="EFh"/>
    <property type="match status" value="1"/>
</dbReference>
<dbReference type="InterPro" id="IPR018247">
    <property type="entry name" value="EF_Hand_1_Ca_BS"/>
</dbReference>
<evidence type="ECO:0000256" key="1">
    <source>
        <dbReference type="ARBA" id="ARBA00022837"/>
    </source>
</evidence>
<gene>
    <name evidence="3" type="ORF">Tco_1069108</name>
</gene>
<keyword evidence="4" id="KW-1185">Reference proteome</keyword>
<evidence type="ECO:0000313" key="4">
    <source>
        <dbReference type="Proteomes" id="UP001151760"/>
    </source>
</evidence>
<accession>A0ABQ5HHL8</accession>
<reference evidence="3" key="2">
    <citation type="submission" date="2022-01" db="EMBL/GenBank/DDBJ databases">
        <authorList>
            <person name="Yamashiro T."/>
            <person name="Shiraishi A."/>
            <person name="Satake H."/>
            <person name="Nakayama K."/>
        </authorList>
    </citation>
    <scope>NUCLEOTIDE SEQUENCE</scope>
</reference>
<protein>
    <submittedName>
        <fullName evidence="3">Serine/threonine-protein phosphatase</fullName>
    </submittedName>
</protein>
<comment type="caution">
    <text evidence="3">The sequence shown here is derived from an EMBL/GenBank/DDBJ whole genome shotgun (WGS) entry which is preliminary data.</text>
</comment>
<dbReference type="Gene3D" id="1.10.238.10">
    <property type="entry name" value="EF-hand"/>
    <property type="match status" value="1"/>
</dbReference>
<proteinExistence type="predicted"/>
<evidence type="ECO:0000313" key="3">
    <source>
        <dbReference type="EMBL" id="GJT87391.1"/>
    </source>
</evidence>
<dbReference type="Proteomes" id="UP001151760">
    <property type="component" value="Unassembled WGS sequence"/>
</dbReference>
<sequence length="274" mass="30679">MIECRGETSVYAAIGGGYCRRDSPAIRVTSESVDFEAMASFQASSDDVQKLAHDFFCAMDNDGDGKIDKKEFLEFMQVQGYCRQATNLYLFKQLDQDGNGTLDFEEVMTLYYIIKSGRPFCDCCGEFIPSTYFTCVGCLEDDPSGRPVYICLDCFTKQKCPHNHDHLSRFVDNYSLLEAMKTSTLTKLARSRSYPGNYNSHQTSNTPVVHNHIANNTYIQNNSYLQHSISLPVQHTAPSTVIVPQRQNSWMIALEALNVGLQLGAIGSTFCSIL</sequence>
<dbReference type="InterPro" id="IPR002048">
    <property type="entry name" value="EF_hand_dom"/>
</dbReference>
<reference evidence="3" key="1">
    <citation type="journal article" date="2022" name="Int. J. Mol. Sci.">
        <title>Draft Genome of Tanacetum Coccineum: Genomic Comparison of Closely Related Tanacetum-Family Plants.</title>
        <authorList>
            <person name="Yamashiro T."/>
            <person name="Shiraishi A."/>
            <person name="Nakayama K."/>
            <person name="Satake H."/>
        </authorList>
    </citation>
    <scope>NUCLEOTIDE SEQUENCE</scope>
</reference>
<keyword evidence="1" id="KW-0106">Calcium</keyword>
<evidence type="ECO:0000259" key="2">
    <source>
        <dbReference type="PROSITE" id="PS50222"/>
    </source>
</evidence>
<dbReference type="Pfam" id="PF13499">
    <property type="entry name" value="EF-hand_7"/>
    <property type="match status" value="1"/>
</dbReference>
<dbReference type="EMBL" id="BQNB010019635">
    <property type="protein sequence ID" value="GJT87391.1"/>
    <property type="molecule type" value="Genomic_DNA"/>
</dbReference>
<feature type="domain" description="EF-hand" evidence="2">
    <location>
        <begin position="90"/>
        <end position="117"/>
    </location>
</feature>
<dbReference type="PROSITE" id="PS00018">
    <property type="entry name" value="EF_HAND_1"/>
    <property type="match status" value="2"/>
</dbReference>
<feature type="domain" description="EF-hand" evidence="2">
    <location>
        <begin position="47"/>
        <end position="82"/>
    </location>
</feature>
<name>A0ABQ5HHL8_9ASTR</name>
<organism evidence="3 4">
    <name type="scientific">Tanacetum coccineum</name>
    <dbReference type="NCBI Taxonomy" id="301880"/>
    <lineage>
        <taxon>Eukaryota</taxon>
        <taxon>Viridiplantae</taxon>
        <taxon>Streptophyta</taxon>
        <taxon>Embryophyta</taxon>
        <taxon>Tracheophyta</taxon>
        <taxon>Spermatophyta</taxon>
        <taxon>Magnoliopsida</taxon>
        <taxon>eudicotyledons</taxon>
        <taxon>Gunneridae</taxon>
        <taxon>Pentapetalae</taxon>
        <taxon>asterids</taxon>
        <taxon>campanulids</taxon>
        <taxon>Asterales</taxon>
        <taxon>Asteraceae</taxon>
        <taxon>Asteroideae</taxon>
        <taxon>Anthemideae</taxon>
        <taxon>Anthemidinae</taxon>
        <taxon>Tanacetum</taxon>
    </lineage>
</organism>
<dbReference type="InterPro" id="IPR011992">
    <property type="entry name" value="EF-hand-dom_pair"/>
</dbReference>